<keyword evidence="2" id="KW-1185">Reference proteome</keyword>
<comment type="caution">
    <text evidence="1">The sequence shown here is derived from an EMBL/GenBank/DDBJ whole genome shotgun (WGS) entry which is preliminary data.</text>
</comment>
<accession>A0A231H2E6</accession>
<evidence type="ECO:0000313" key="2">
    <source>
        <dbReference type="Proteomes" id="UP000215506"/>
    </source>
</evidence>
<reference evidence="1 2" key="1">
    <citation type="submission" date="2017-07" db="EMBL/GenBank/DDBJ databases">
        <title>First draft Genome Sequence of Nocardia cerradoensis isolated from human infection.</title>
        <authorList>
            <person name="Carrasco G."/>
        </authorList>
    </citation>
    <scope>NUCLEOTIDE SEQUENCE [LARGE SCALE GENOMIC DNA]</scope>
    <source>
        <strain evidence="1 2">CNM20130759</strain>
    </source>
</reference>
<sequence>MLVLLLLVLALLVIVGGAVAVGAVALAHQRRRIAAENQVVPGTVTRAPAAWARSHDPEARLHRRLRDAMTALRAVTAYDTAATVTLRADLEQSALALDDHLVAISMLHPDARTAQRAQAERAVAAVEAGVAEYATAATRPDLGALEADLAGVRARLRTADDLRRGIGN</sequence>
<dbReference type="AlphaFoldDB" id="A0A231H2E6"/>
<dbReference type="Proteomes" id="UP000215506">
    <property type="component" value="Unassembled WGS sequence"/>
</dbReference>
<organism evidence="1 2">
    <name type="scientific">Nocardia cerradoensis</name>
    <dbReference type="NCBI Taxonomy" id="85688"/>
    <lineage>
        <taxon>Bacteria</taxon>
        <taxon>Bacillati</taxon>
        <taxon>Actinomycetota</taxon>
        <taxon>Actinomycetes</taxon>
        <taxon>Mycobacteriales</taxon>
        <taxon>Nocardiaceae</taxon>
        <taxon>Nocardia</taxon>
    </lineage>
</organism>
<dbReference type="EMBL" id="NGAF01000011">
    <property type="protein sequence ID" value="OXR43020.1"/>
    <property type="molecule type" value="Genomic_DNA"/>
</dbReference>
<name>A0A231H2E6_9NOCA</name>
<gene>
    <name evidence="1" type="ORF">B7C42_04906</name>
</gene>
<dbReference type="RefSeq" id="WP_039778691.1">
    <property type="nucleotide sequence ID" value="NZ_JAAXOR010000001.1"/>
</dbReference>
<evidence type="ECO:0000313" key="1">
    <source>
        <dbReference type="EMBL" id="OXR43020.1"/>
    </source>
</evidence>
<protein>
    <submittedName>
        <fullName evidence="1">Uncharacterized protein</fullName>
    </submittedName>
</protein>
<proteinExistence type="predicted"/>